<dbReference type="GO" id="GO:0005911">
    <property type="term" value="C:cell-cell junction"/>
    <property type="evidence" value="ECO:0007669"/>
    <property type="project" value="UniProtKB-ARBA"/>
</dbReference>
<gene>
    <name evidence="10" type="primary">Ctnnal1</name>
</gene>
<sequence length="726" mass="81090">MAASPVPGGGGGGAVHSSSTSGFAFDSGLEIRTRSVEQTLLPLVSQITTLINHKDNTKKSDKTLQAIQRVGQAVNLAVGRFVKVGEAIANENWDLKEEINIACIEAKQAGETIAALTDVTKLNHVESSGQITILTDKTGVVQAARLLLSSVTKVLLLADRVVIKQIVTSRNKVLATMERLEKVNSFQEFVQIFSQFGNEMVEFAHLTGDRQNDLKDEKKKASMAVARAVLEKGTMMLLTASKTCLRHPSCDSAHKNKEGVFDRMRVALDKVIEIVTESKPNGETDRSSVSVFTGIKELKLNIEALWENLYFESKENLAAALEVILERVEDFTDSAYTSHEHRERILELSTQARTELQQFISVWMQAQSRKTKSAAEELELTVLRVSHSLNQLRKELHHTAMQLAADLLKFHADHVVLKALKLTGVEGNLEALAEYACKLSEQKEQLVETCRLLRHVSGTEPLEITCIHAEETFQVTGPQIISAAETLTLHPSSKIAKENLDVFCEAWESQISDMATLLREISDVFKGRRDFLIFSLSQKNNANLKSLKPDKPDSEEQAKIAKLGLKLALLTSDTDCELEKWEDQENEIARHGRNMSRMAYSLYLFTSHPEDTDLIAVFLLYQGFAAEGLKLTSNVQSFSKQLKDDDKLMLLLEINKLIPLCHQLQTITKTSLQNKVFLKVDKCITKIRSMMALVVQLLSLCYKLLKKVESNRWVSVTKKDIMDGKT</sequence>
<dbReference type="AlphaFoldDB" id="A0A8C2QG36"/>
<dbReference type="FunFam" id="1.20.120.230:FF:000017">
    <property type="entry name" value="Catenin alpha like 1"/>
    <property type="match status" value="1"/>
</dbReference>
<keyword evidence="3" id="KW-0963">Cytoplasm</keyword>
<evidence type="ECO:0000256" key="8">
    <source>
        <dbReference type="ARBA" id="ARBA00081184"/>
    </source>
</evidence>
<dbReference type="Ensembl" id="ENSCGRT00001013276.1">
    <property type="protein sequence ID" value="ENSCGRP00001009100.1"/>
    <property type="gene ID" value="ENSCGRG00001011240.1"/>
</dbReference>
<dbReference type="PANTHER" id="PTHR46342">
    <property type="entry name" value="ALPHA-CATULIN"/>
    <property type="match status" value="1"/>
</dbReference>
<dbReference type="InterPro" id="IPR030045">
    <property type="entry name" value="CTNNAL1"/>
</dbReference>
<evidence type="ECO:0000256" key="7">
    <source>
        <dbReference type="ARBA" id="ARBA00074310"/>
    </source>
</evidence>
<comment type="subcellular location">
    <subcellularLocation>
        <location evidence="1">Cytoplasm</location>
        <location evidence="1">Cytoskeleton</location>
    </subcellularLocation>
</comment>
<evidence type="ECO:0000256" key="6">
    <source>
        <dbReference type="ARBA" id="ARBA00055777"/>
    </source>
</evidence>
<evidence type="ECO:0000256" key="5">
    <source>
        <dbReference type="ARBA" id="ARBA00023212"/>
    </source>
</evidence>
<dbReference type="GO" id="GO:0007155">
    <property type="term" value="P:cell adhesion"/>
    <property type="evidence" value="ECO:0007669"/>
    <property type="project" value="InterPro"/>
</dbReference>
<dbReference type="FunFam" id="1.20.120.230:FF:000014">
    <property type="entry name" value="Catenin alpha like 1"/>
    <property type="match status" value="1"/>
</dbReference>
<dbReference type="InterPro" id="IPR001033">
    <property type="entry name" value="Alpha_catenin"/>
</dbReference>
<comment type="function">
    <text evidence="6">May modulate the Rho pathway signaling by providing a scaffold for the Lbc Rho guanine nucleotide exchange factor (ARHGEF1).</text>
</comment>
<evidence type="ECO:0000256" key="9">
    <source>
        <dbReference type="ARBA" id="ARBA00081546"/>
    </source>
</evidence>
<dbReference type="GO" id="GO:0005737">
    <property type="term" value="C:cytoplasm"/>
    <property type="evidence" value="ECO:0007669"/>
    <property type="project" value="UniProtKB-ARBA"/>
</dbReference>
<evidence type="ECO:0000256" key="4">
    <source>
        <dbReference type="ARBA" id="ARBA00022553"/>
    </source>
</evidence>
<evidence type="ECO:0000256" key="2">
    <source>
        <dbReference type="ARBA" id="ARBA00008376"/>
    </source>
</evidence>
<dbReference type="InterPro" id="IPR036723">
    <property type="entry name" value="Alpha-catenin/vinculin-like_sf"/>
</dbReference>
<dbReference type="FunFam" id="1.20.120.230:FF:000016">
    <property type="entry name" value="Catenin alpha like 1"/>
    <property type="match status" value="1"/>
</dbReference>
<comment type="similarity">
    <text evidence="2">Belongs to the vinculin/alpha-catenin family.</text>
</comment>
<dbReference type="GO" id="GO:0005856">
    <property type="term" value="C:cytoskeleton"/>
    <property type="evidence" value="ECO:0007669"/>
    <property type="project" value="UniProtKB-SubCell"/>
</dbReference>
<dbReference type="GO" id="GO:0051015">
    <property type="term" value="F:actin filament binding"/>
    <property type="evidence" value="ECO:0007669"/>
    <property type="project" value="InterPro"/>
</dbReference>
<evidence type="ECO:0000313" key="11">
    <source>
        <dbReference type="Proteomes" id="UP000694386"/>
    </source>
</evidence>
<reference evidence="10" key="2">
    <citation type="submission" date="2025-09" db="UniProtKB">
        <authorList>
            <consortium name="Ensembl"/>
        </authorList>
    </citation>
    <scope>IDENTIFICATION</scope>
</reference>
<dbReference type="GO" id="GO:0007266">
    <property type="term" value="P:Rho protein signal transduction"/>
    <property type="evidence" value="ECO:0007669"/>
    <property type="project" value="InterPro"/>
</dbReference>
<accession>A0A8C2QG36</accession>
<keyword evidence="5" id="KW-0206">Cytoskeleton</keyword>
<dbReference type="PANTHER" id="PTHR46342:SF1">
    <property type="entry name" value="ALPHA-CATULIN"/>
    <property type="match status" value="1"/>
</dbReference>
<organism evidence="10 11">
    <name type="scientific">Cricetulus griseus</name>
    <name type="common">Chinese hamster</name>
    <name type="synonym">Cricetulus barabensis griseus</name>
    <dbReference type="NCBI Taxonomy" id="10029"/>
    <lineage>
        <taxon>Eukaryota</taxon>
        <taxon>Metazoa</taxon>
        <taxon>Chordata</taxon>
        <taxon>Craniata</taxon>
        <taxon>Vertebrata</taxon>
        <taxon>Euteleostomi</taxon>
        <taxon>Mammalia</taxon>
        <taxon>Eutheria</taxon>
        <taxon>Euarchontoglires</taxon>
        <taxon>Glires</taxon>
        <taxon>Rodentia</taxon>
        <taxon>Myomorpha</taxon>
        <taxon>Muroidea</taxon>
        <taxon>Cricetidae</taxon>
        <taxon>Cricetinae</taxon>
        <taxon>Cricetulus</taxon>
    </lineage>
</organism>
<dbReference type="GO" id="GO:0045296">
    <property type="term" value="F:cadherin binding"/>
    <property type="evidence" value="ECO:0007669"/>
    <property type="project" value="InterPro"/>
</dbReference>
<dbReference type="SUPFAM" id="SSF47220">
    <property type="entry name" value="alpha-catenin/vinculin-like"/>
    <property type="match status" value="3"/>
</dbReference>
<dbReference type="Gene3D" id="1.20.120.230">
    <property type="entry name" value="Alpha-catenin/vinculin-like"/>
    <property type="match status" value="4"/>
</dbReference>
<dbReference type="Proteomes" id="UP000694386">
    <property type="component" value="Unplaced"/>
</dbReference>
<evidence type="ECO:0000256" key="3">
    <source>
        <dbReference type="ARBA" id="ARBA00022490"/>
    </source>
</evidence>
<keyword evidence="4" id="KW-0597">Phosphoprotein</keyword>
<evidence type="ECO:0000313" key="10">
    <source>
        <dbReference type="Ensembl" id="ENSCGRP00001009100.1"/>
    </source>
</evidence>
<dbReference type="PRINTS" id="PR00805">
    <property type="entry name" value="ALPHACATENIN"/>
</dbReference>
<evidence type="ECO:0000256" key="1">
    <source>
        <dbReference type="ARBA" id="ARBA00004245"/>
    </source>
</evidence>
<dbReference type="Pfam" id="PF01044">
    <property type="entry name" value="Vinculin"/>
    <property type="match status" value="1"/>
</dbReference>
<reference evidence="10" key="1">
    <citation type="submission" date="2025-08" db="UniProtKB">
        <authorList>
            <consortium name="Ensembl"/>
        </authorList>
    </citation>
    <scope>IDENTIFICATION</scope>
</reference>
<name>A0A8C2QG36_CRIGR</name>
<protein>
    <recommendedName>
        <fullName evidence="7">Alpha-catulin</fullName>
    </recommendedName>
    <alternativeName>
        <fullName evidence="8">Alpha-catenin-related protein</fullName>
    </alternativeName>
    <alternativeName>
        <fullName evidence="9">Catenin alpha-like protein 1</fullName>
    </alternativeName>
</protein>
<dbReference type="InterPro" id="IPR006077">
    <property type="entry name" value="Vinculin/catenin"/>
</dbReference>
<proteinExistence type="inferred from homology"/>